<dbReference type="STRING" id="559304.G8YFR5"/>
<evidence type="ECO:0000256" key="2">
    <source>
        <dbReference type="ARBA" id="ARBA00005907"/>
    </source>
</evidence>
<dbReference type="Proteomes" id="UP000005222">
    <property type="component" value="Chromosome I"/>
</dbReference>
<feature type="compositionally biased region" description="Basic and acidic residues" evidence="4">
    <location>
        <begin position="18"/>
        <end position="28"/>
    </location>
</feature>
<name>G8YFR5_PICSO</name>
<dbReference type="AlphaFoldDB" id="G8YFR5"/>
<dbReference type="HOGENOM" id="CLU_011272_0_0_1"/>
<feature type="compositionally biased region" description="Acidic residues" evidence="4">
    <location>
        <begin position="692"/>
        <end position="709"/>
    </location>
</feature>
<dbReference type="InParanoid" id="G8YFR5"/>
<proteinExistence type="inferred from homology"/>
<feature type="compositionally biased region" description="Basic residues" evidence="4">
    <location>
        <begin position="1"/>
        <end position="17"/>
    </location>
</feature>
<feature type="region of interest" description="Disordered" evidence="4">
    <location>
        <begin position="1"/>
        <end position="113"/>
    </location>
</feature>
<evidence type="ECO:0000256" key="3">
    <source>
        <dbReference type="ARBA" id="ARBA00023242"/>
    </source>
</evidence>
<dbReference type="PANTHER" id="PTHR12687:SF4">
    <property type="entry name" value="NUCLEOLAR COMPLEX PROTEIN 2 HOMOLOG"/>
    <property type="match status" value="1"/>
</dbReference>
<dbReference type="OMA" id="QMFFPIP"/>
<keyword evidence="3" id="KW-0539">Nucleus</keyword>
<dbReference type="GO" id="GO:0042273">
    <property type="term" value="P:ribosomal large subunit biogenesis"/>
    <property type="evidence" value="ECO:0007669"/>
    <property type="project" value="TreeGrafter"/>
</dbReference>
<dbReference type="FunCoup" id="G8YFR5">
    <property type="interactions" value="1769"/>
</dbReference>
<dbReference type="InterPro" id="IPR016024">
    <property type="entry name" value="ARM-type_fold"/>
</dbReference>
<dbReference type="InterPro" id="IPR005343">
    <property type="entry name" value="Noc2"/>
</dbReference>
<feature type="compositionally biased region" description="Acidic residues" evidence="4">
    <location>
        <begin position="88"/>
        <end position="106"/>
    </location>
</feature>
<dbReference type="OrthoDB" id="10266662at2759"/>
<dbReference type="GO" id="GO:0030691">
    <property type="term" value="C:Noc2p-Noc3p complex"/>
    <property type="evidence" value="ECO:0007669"/>
    <property type="project" value="TreeGrafter"/>
</dbReference>
<feature type="compositionally biased region" description="Polar residues" evidence="4">
    <location>
        <begin position="40"/>
        <end position="50"/>
    </location>
</feature>
<dbReference type="GO" id="GO:0030690">
    <property type="term" value="C:Noc1p-Noc2p complex"/>
    <property type="evidence" value="ECO:0007669"/>
    <property type="project" value="TreeGrafter"/>
</dbReference>
<reference evidence="5 6" key="1">
    <citation type="journal article" date="2012" name="G3 (Bethesda)">
        <title>Pichia sorbitophila, an interspecies yeast hybrid reveals early steps of genome resolution following polyploidization.</title>
        <authorList>
            <person name="Leh Louis V."/>
            <person name="Despons L."/>
            <person name="Friedrich A."/>
            <person name="Martin T."/>
            <person name="Durrens P."/>
            <person name="Casaregola S."/>
            <person name="Neuveglise C."/>
            <person name="Fairhead C."/>
            <person name="Marck C."/>
            <person name="Cruz J.A."/>
            <person name="Straub M.L."/>
            <person name="Kugler V."/>
            <person name="Sacerdot C."/>
            <person name="Uzunov Z."/>
            <person name="Thierry A."/>
            <person name="Weiss S."/>
            <person name="Bleykasten C."/>
            <person name="De Montigny J."/>
            <person name="Jacques N."/>
            <person name="Jung P."/>
            <person name="Lemaire M."/>
            <person name="Mallet S."/>
            <person name="Morel G."/>
            <person name="Richard G.F."/>
            <person name="Sarkar A."/>
            <person name="Savel G."/>
            <person name="Schacherer J."/>
            <person name="Seret M.L."/>
            <person name="Talla E."/>
            <person name="Samson G."/>
            <person name="Jubin C."/>
            <person name="Poulain J."/>
            <person name="Vacherie B."/>
            <person name="Barbe V."/>
            <person name="Pelletier E."/>
            <person name="Sherman D.J."/>
            <person name="Westhof E."/>
            <person name="Weissenbach J."/>
            <person name="Baret P.V."/>
            <person name="Wincker P."/>
            <person name="Gaillardin C."/>
            <person name="Dujon B."/>
            <person name="Souciet J.L."/>
        </authorList>
    </citation>
    <scope>NUCLEOTIDE SEQUENCE [LARGE SCALE GENOMIC DNA]</scope>
    <source>
        <strain evidence="6">ATCC MYA-4447 / BCRC 22081 / CBS 7064 / NBRC 10061 / NRRL Y-12695</strain>
    </source>
</reference>
<dbReference type="GO" id="GO:0005730">
    <property type="term" value="C:nucleolus"/>
    <property type="evidence" value="ECO:0007669"/>
    <property type="project" value="TreeGrafter"/>
</dbReference>
<organism evidence="5 6">
    <name type="scientific">Pichia sorbitophila (strain ATCC MYA-4447 / BCRC 22081 / CBS 7064 / NBRC 10061 / NRRL Y-12695)</name>
    <name type="common">Hybrid yeast</name>
    <dbReference type="NCBI Taxonomy" id="559304"/>
    <lineage>
        <taxon>Eukaryota</taxon>
        <taxon>Fungi</taxon>
        <taxon>Dikarya</taxon>
        <taxon>Ascomycota</taxon>
        <taxon>Saccharomycotina</taxon>
        <taxon>Pichiomycetes</taxon>
        <taxon>Debaryomycetaceae</taxon>
        <taxon>Millerozyma</taxon>
    </lineage>
</organism>
<protein>
    <submittedName>
        <fullName evidence="5">Piso0_002706 protein</fullName>
    </submittedName>
</protein>
<dbReference type="Pfam" id="PF03715">
    <property type="entry name" value="Noc2"/>
    <property type="match status" value="1"/>
</dbReference>
<dbReference type="EMBL" id="FO082051">
    <property type="protein sequence ID" value="CCE82014.1"/>
    <property type="molecule type" value="Genomic_DNA"/>
</dbReference>
<sequence length="709" mass="80724">MAKSSKATKKFQKKHLKRTIDHRKEVQKHNKKIGSRKSKSSNGHENSTNKNKNEVFDDMPVDEFFEGGFEEMDGKSSEDKNSSKSSDEVSDESSAESSGEEDEETMKEELKSLQEKDPEFYRYLKENDNKLLDFEAINPLEAMSDSEEEEGDDEEVEDKASDEEPASNKASANKIEVSNELLEEWSKGLNKPSLKLIKNIVAAFKAAVNVNRAVEEDYKYTVTDPSVFNELMLLGLRGLPESLQKLVKYKSHPQTGARVVPEKNPNAKQVANILKSHAASYLVLLNGITNTETAALVLSSLQDIFPYFISHRRLVKEILSSVIRAWSTTTDTQTQIAAFAFLANMSKEFSKSILENVLKLNSTIFLQNCRNTNIHTMPMINFCKNSAAELYGIDKTVSYQVAFEYIRQLAIHLRNSINATSNAKEGYKIIYNWQYCHSLDFWSRILSKHCNTVDEIKSKKKNESPLKELIYPLVQVTLGTIRLIPTAQFFPLRFYLIRSLIRLSQSTGTFIPIFPLLSEILTSTSINKKPKSSNLPAFDFDHKIKANQSYLGTKTFQDGLIEQFLELTAEFFVLYSKSIAFPELVTPAILALRRYSKKSTNSKFNKQLQQLIEKLNSNATYISNKREKVKFGPANRTEVQLFLREISWENTPLGQYVVVQRKVKEDKLRLLREALEEEERAKKQENSLSDDNAIDEIESSGSDGESEDQ</sequence>
<accession>G8YFR5</accession>
<dbReference type="SUPFAM" id="SSF48371">
    <property type="entry name" value="ARM repeat"/>
    <property type="match status" value="1"/>
</dbReference>
<evidence type="ECO:0000313" key="6">
    <source>
        <dbReference type="Proteomes" id="UP000005222"/>
    </source>
</evidence>
<evidence type="ECO:0000256" key="1">
    <source>
        <dbReference type="ARBA" id="ARBA00004123"/>
    </source>
</evidence>
<feature type="compositionally biased region" description="Basic and acidic residues" evidence="4">
    <location>
        <begin position="72"/>
        <end position="87"/>
    </location>
</feature>
<evidence type="ECO:0000256" key="4">
    <source>
        <dbReference type="SAM" id="MobiDB-lite"/>
    </source>
</evidence>
<dbReference type="PANTHER" id="PTHR12687">
    <property type="entry name" value="NUCLEOLAR COMPLEX 2 AND RAD4-RELATED"/>
    <property type="match status" value="1"/>
</dbReference>
<dbReference type="GO" id="GO:0005654">
    <property type="term" value="C:nucleoplasm"/>
    <property type="evidence" value="ECO:0007669"/>
    <property type="project" value="TreeGrafter"/>
</dbReference>
<feature type="compositionally biased region" description="Acidic residues" evidence="4">
    <location>
        <begin position="144"/>
        <end position="165"/>
    </location>
</feature>
<feature type="compositionally biased region" description="Basic residues" evidence="4">
    <location>
        <begin position="29"/>
        <end position="39"/>
    </location>
</feature>
<dbReference type="eggNOG" id="KOG2256">
    <property type="taxonomic scope" value="Eukaryota"/>
</dbReference>
<feature type="compositionally biased region" description="Acidic residues" evidence="4">
    <location>
        <begin position="56"/>
        <end position="71"/>
    </location>
</feature>
<evidence type="ECO:0000313" key="5">
    <source>
        <dbReference type="EMBL" id="CCE82014.1"/>
    </source>
</evidence>
<feature type="region of interest" description="Disordered" evidence="4">
    <location>
        <begin position="678"/>
        <end position="709"/>
    </location>
</feature>
<comment type="similarity">
    <text evidence="2">Belongs to the NOC2 family.</text>
</comment>
<gene>
    <name evidence="5" type="primary">Piso0_002706</name>
    <name evidence="5" type="ORF">GNLVRS01_PISO0I16024g</name>
</gene>
<feature type="region of interest" description="Disordered" evidence="4">
    <location>
        <begin position="141"/>
        <end position="172"/>
    </location>
</feature>
<comment type="subcellular location">
    <subcellularLocation>
        <location evidence="1">Nucleus</location>
    </subcellularLocation>
</comment>
<keyword evidence="6" id="KW-1185">Reference proteome</keyword>